<comment type="caution">
    <text evidence="3">The sequence shown here is derived from an EMBL/GenBank/DDBJ whole genome shotgun (WGS) entry which is preliminary data.</text>
</comment>
<dbReference type="SUPFAM" id="SSF48371">
    <property type="entry name" value="ARM repeat"/>
    <property type="match status" value="2"/>
</dbReference>
<dbReference type="InterPro" id="IPR040000">
    <property type="entry name" value="NOP9"/>
</dbReference>
<dbReference type="PANTHER" id="PTHR13102">
    <property type="entry name" value="NUCLEOLAR PROTEIN 9"/>
    <property type="match status" value="1"/>
</dbReference>
<dbReference type="GO" id="GO:0030688">
    <property type="term" value="C:preribosome, small subunit precursor"/>
    <property type="evidence" value="ECO:0007669"/>
    <property type="project" value="TreeGrafter"/>
</dbReference>
<sequence length="582" mass="66936">MSEAVTTKPYKRKRKKTFLSNARKYAKRGYYGRGSHMDADTYQYFVRILEVFKQGFENDEEKEIFVGNVFEQTENKEIDCSCNQVGCRVIEMLLPFANDHVIQRFITKFNEDIRPLSKDRFASFVLQTLVRISATKFFDTNTIVEQKENYKSFCIKTSKFLLNNLEDYIWDNFGNRIIRTCLCSLMQVPEEENIIKPLEDIKCEAGLEIPDEFIEIVQEYGQRLIVWPQFNELCNLELTSGFLQVLLRVLKKADSKLLKAYLEKLLSGCFVSDTVDQENSKNLPPGFMSKSLLMLVETFIQVAGKKMFKKNLETMFKGRMLKLALLKSTHFSVQKVMKFCNNKEQFDPLFDELCDHLGEIIQKGYSSVVLALAQSCQRLSTKQGTFIQSLIKALNCSDCEEYFAISCCRLLPYDKQNMPSNDGLQKEKLSLQGSLLLQTMLNFNKPIKIVNSLLSMDTNDLKGLFSNPMGSHIVDSYVKATYVGEKSREKLARKMQGTYQELAASKYGSRSFEAIWSVANMKAKLHIMEELSNKDGSWSNSEHGKIIAAKINLALYKRNKENWKTSFNKGLNVTKVLEDILN</sequence>
<dbReference type="GO" id="GO:0000056">
    <property type="term" value="P:ribosomal small subunit export from nucleus"/>
    <property type="evidence" value="ECO:0007669"/>
    <property type="project" value="TreeGrafter"/>
</dbReference>
<name>A0A834IEG1_RHYFE</name>
<dbReference type="EMBL" id="JAACXV010000340">
    <property type="protein sequence ID" value="KAF7279782.1"/>
    <property type="molecule type" value="Genomic_DNA"/>
</dbReference>
<dbReference type="InterPro" id="IPR001313">
    <property type="entry name" value="Pumilio_RNA-bd_rpt"/>
</dbReference>
<accession>A0A834IEG1</accession>
<dbReference type="PANTHER" id="PTHR13102:SF0">
    <property type="entry name" value="NUCLEOLAR PROTEIN 9"/>
    <property type="match status" value="1"/>
</dbReference>
<protein>
    <recommendedName>
        <fullName evidence="5">Nucleolar protein 9</fullName>
    </recommendedName>
</protein>
<dbReference type="SMART" id="SM00025">
    <property type="entry name" value="Pumilio"/>
    <property type="match status" value="5"/>
</dbReference>
<dbReference type="GO" id="GO:0030686">
    <property type="term" value="C:90S preribosome"/>
    <property type="evidence" value="ECO:0007669"/>
    <property type="project" value="TreeGrafter"/>
</dbReference>
<dbReference type="GO" id="GO:0000447">
    <property type="term" value="P:endonucleolytic cleavage in ITS1 to separate SSU-rRNA from 5.8S rRNA and LSU-rRNA from tricistronic rRNA transcript (SSU-rRNA, 5.8S rRNA, LSU-rRNA)"/>
    <property type="evidence" value="ECO:0007669"/>
    <property type="project" value="TreeGrafter"/>
</dbReference>
<dbReference type="Pfam" id="PF22493">
    <property type="entry name" value="PUF_NOP9"/>
    <property type="match status" value="1"/>
</dbReference>
<evidence type="ECO:0000256" key="2">
    <source>
        <dbReference type="PROSITE-ProRule" id="PRU00317"/>
    </source>
</evidence>
<evidence type="ECO:0000313" key="3">
    <source>
        <dbReference type="EMBL" id="KAF7279782.1"/>
    </source>
</evidence>
<organism evidence="3 4">
    <name type="scientific">Rhynchophorus ferrugineus</name>
    <name type="common">Red palm weevil</name>
    <name type="synonym">Curculio ferrugineus</name>
    <dbReference type="NCBI Taxonomy" id="354439"/>
    <lineage>
        <taxon>Eukaryota</taxon>
        <taxon>Metazoa</taxon>
        <taxon>Ecdysozoa</taxon>
        <taxon>Arthropoda</taxon>
        <taxon>Hexapoda</taxon>
        <taxon>Insecta</taxon>
        <taxon>Pterygota</taxon>
        <taxon>Neoptera</taxon>
        <taxon>Endopterygota</taxon>
        <taxon>Coleoptera</taxon>
        <taxon>Polyphaga</taxon>
        <taxon>Cucujiformia</taxon>
        <taxon>Curculionidae</taxon>
        <taxon>Dryophthorinae</taxon>
        <taxon>Rhynchophorus</taxon>
    </lineage>
</organism>
<dbReference type="PROSITE" id="PS50302">
    <property type="entry name" value="PUM"/>
    <property type="match status" value="1"/>
</dbReference>
<dbReference type="InterPro" id="IPR016024">
    <property type="entry name" value="ARM-type_fold"/>
</dbReference>
<feature type="repeat" description="Pumilio" evidence="2">
    <location>
        <begin position="108"/>
        <end position="145"/>
    </location>
</feature>
<reference evidence="3" key="1">
    <citation type="submission" date="2020-08" db="EMBL/GenBank/DDBJ databases">
        <title>Genome sequencing and assembly of the red palm weevil Rhynchophorus ferrugineus.</title>
        <authorList>
            <person name="Dias G.B."/>
            <person name="Bergman C.M."/>
            <person name="Manee M."/>
        </authorList>
    </citation>
    <scope>NUCLEOTIDE SEQUENCE</scope>
    <source>
        <strain evidence="3">AA-2017</strain>
        <tissue evidence="3">Whole larva</tissue>
    </source>
</reference>
<evidence type="ECO:0008006" key="5">
    <source>
        <dbReference type="Google" id="ProtNLM"/>
    </source>
</evidence>
<dbReference type="GO" id="GO:0005730">
    <property type="term" value="C:nucleolus"/>
    <property type="evidence" value="ECO:0007669"/>
    <property type="project" value="TreeGrafter"/>
</dbReference>
<dbReference type="Gene3D" id="1.25.10.10">
    <property type="entry name" value="Leucine-rich Repeat Variant"/>
    <property type="match status" value="2"/>
</dbReference>
<dbReference type="Proteomes" id="UP000625711">
    <property type="component" value="Unassembled WGS sequence"/>
</dbReference>
<keyword evidence="4" id="KW-1185">Reference proteome</keyword>
<gene>
    <name evidence="3" type="ORF">GWI33_006742</name>
</gene>
<proteinExistence type="predicted"/>
<keyword evidence="1" id="KW-0677">Repeat</keyword>
<dbReference type="GO" id="GO:0000472">
    <property type="term" value="P:endonucleolytic cleavage to generate mature 5'-end of SSU-rRNA from (SSU-rRNA, 5.8S rRNA, LSU-rRNA)"/>
    <property type="evidence" value="ECO:0007669"/>
    <property type="project" value="TreeGrafter"/>
</dbReference>
<evidence type="ECO:0000313" key="4">
    <source>
        <dbReference type="Proteomes" id="UP000625711"/>
    </source>
</evidence>
<dbReference type="InterPro" id="IPR011989">
    <property type="entry name" value="ARM-like"/>
</dbReference>
<evidence type="ECO:0000256" key="1">
    <source>
        <dbReference type="ARBA" id="ARBA00022737"/>
    </source>
</evidence>
<dbReference type="GO" id="GO:0000480">
    <property type="term" value="P:endonucleolytic cleavage in 5'-ETS of tricistronic rRNA transcript (SSU-rRNA, 5.8S rRNA, LSU-rRNA)"/>
    <property type="evidence" value="ECO:0007669"/>
    <property type="project" value="TreeGrafter"/>
</dbReference>
<dbReference type="GO" id="GO:0003723">
    <property type="term" value="F:RNA binding"/>
    <property type="evidence" value="ECO:0007669"/>
    <property type="project" value="InterPro"/>
</dbReference>
<dbReference type="OrthoDB" id="9987665at2759"/>
<dbReference type="AlphaFoldDB" id="A0A834IEG1"/>